<evidence type="ECO:0000313" key="14">
    <source>
        <dbReference type="Proteomes" id="UP000585474"/>
    </source>
</evidence>
<dbReference type="PANTHER" id="PTHR31832">
    <property type="entry name" value="B-BOX ZINC FINGER PROTEIN 22"/>
    <property type="match status" value="1"/>
</dbReference>
<evidence type="ECO:0000259" key="12">
    <source>
        <dbReference type="PROSITE" id="PS50119"/>
    </source>
</evidence>
<evidence type="ECO:0000256" key="4">
    <source>
        <dbReference type="ARBA" id="ARBA00022771"/>
    </source>
</evidence>
<protein>
    <submittedName>
        <fullName evidence="13">Light-regulated zinc finger protein 1</fullName>
    </submittedName>
</protein>
<evidence type="ECO:0000256" key="9">
    <source>
        <dbReference type="PROSITE-ProRule" id="PRU00024"/>
    </source>
</evidence>
<comment type="caution">
    <text evidence="13">The sequence shown here is derived from an EMBL/GenBank/DDBJ whole genome shotgun (WGS) entry which is preliminary data.</text>
</comment>
<dbReference type="Proteomes" id="UP000585474">
    <property type="component" value="Unassembled WGS sequence"/>
</dbReference>
<evidence type="ECO:0000256" key="10">
    <source>
        <dbReference type="SAM" id="MobiDB-lite"/>
    </source>
</evidence>
<keyword evidence="8" id="KW-0539">Nucleus</keyword>
<dbReference type="AlphaFoldDB" id="A0A7J0G2Q8"/>
<evidence type="ECO:0000256" key="11">
    <source>
        <dbReference type="SAM" id="Phobius"/>
    </source>
</evidence>
<evidence type="ECO:0000256" key="7">
    <source>
        <dbReference type="ARBA" id="ARBA00023163"/>
    </source>
</evidence>
<dbReference type="GO" id="GO:0006355">
    <property type="term" value="P:regulation of DNA-templated transcription"/>
    <property type="evidence" value="ECO:0007669"/>
    <property type="project" value="TreeGrafter"/>
</dbReference>
<dbReference type="PANTHER" id="PTHR31832:SF68">
    <property type="entry name" value="B-BOX ZINC FINGER PROTEIN 22"/>
    <property type="match status" value="1"/>
</dbReference>
<dbReference type="PROSITE" id="PS50119">
    <property type="entry name" value="ZF_BBOX"/>
    <property type="match status" value="1"/>
</dbReference>
<reference evidence="13 14" key="1">
    <citation type="submission" date="2019-07" db="EMBL/GenBank/DDBJ databases">
        <title>De Novo Assembly of kiwifruit Actinidia rufa.</title>
        <authorList>
            <person name="Sugita-Konishi S."/>
            <person name="Sato K."/>
            <person name="Mori E."/>
            <person name="Abe Y."/>
            <person name="Kisaki G."/>
            <person name="Hamano K."/>
            <person name="Suezawa K."/>
            <person name="Otani M."/>
            <person name="Fukuda T."/>
            <person name="Manabe T."/>
            <person name="Gomi K."/>
            <person name="Tabuchi M."/>
            <person name="Akimitsu K."/>
            <person name="Kataoka I."/>
        </authorList>
    </citation>
    <scope>NUCLEOTIDE SEQUENCE [LARGE SCALE GENOMIC DNA]</scope>
    <source>
        <strain evidence="14">cv. Fuchu</strain>
    </source>
</reference>
<dbReference type="OrthoDB" id="153872at2759"/>
<evidence type="ECO:0000256" key="2">
    <source>
        <dbReference type="ARBA" id="ARBA00022723"/>
    </source>
</evidence>
<name>A0A7J0G2Q8_9ERIC</name>
<evidence type="ECO:0000256" key="8">
    <source>
        <dbReference type="ARBA" id="ARBA00023242"/>
    </source>
</evidence>
<keyword evidence="14" id="KW-1185">Reference proteome</keyword>
<comment type="subcellular location">
    <subcellularLocation>
        <location evidence="1">Nucleus</location>
    </subcellularLocation>
</comment>
<feature type="transmembrane region" description="Helical" evidence="11">
    <location>
        <begin position="124"/>
        <end position="146"/>
    </location>
</feature>
<keyword evidence="3" id="KW-0677">Repeat</keyword>
<sequence>MKIQCNVCEMAEANVLCCADEAALCWACDEKVHAANKLASKHQRVSLSTASSPMPKCDICQVRMRSYYFSQKPTCGLVTVGDGGVGWRWWDRRRHVAAAVMVCGNGGSRGGKWRWQWLKWNNGGCYGVWTAVAMVVVVAVMVKGWWQQRQQLDDEAVGYFFCLEDRALLCRKCDVAIHTSNTHVSAHRRFLLTGVKVGLEPGGSLSPGKSPPGKKISEIGSCSLPTNGTPISSAPQYNKVLPGQLGGAGNFAPTKLPLSGGSAAGSISQWHFDEYFELSEFNQTYGYMDNSSSKADSGKHGESDCSSILRAGEEDLDADELLGQVPDASWMVPQVPSPPTASGLYWPRSNRSFSDAAVFVPDICNSPVQTPNRYHASGTSSKRQRQF</sequence>
<keyword evidence="5" id="KW-0862">Zinc</keyword>
<feature type="compositionally biased region" description="Polar residues" evidence="10">
    <location>
        <begin position="367"/>
        <end position="381"/>
    </location>
</feature>
<keyword evidence="2" id="KW-0479">Metal-binding</keyword>
<keyword evidence="11" id="KW-0472">Membrane</keyword>
<dbReference type="EMBL" id="BJWL01000017">
    <property type="protein sequence ID" value="GFZ05063.1"/>
    <property type="molecule type" value="Genomic_DNA"/>
</dbReference>
<keyword evidence="7" id="KW-0804">Transcription</keyword>
<accession>A0A7J0G2Q8</accession>
<proteinExistence type="predicted"/>
<dbReference type="InterPro" id="IPR051979">
    <property type="entry name" value="B-box_zinc_finger"/>
</dbReference>
<dbReference type="SMART" id="SM00336">
    <property type="entry name" value="BBOX"/>
    <property type="match status" value="2"/>
</dbReference>
<dbReference type="InterPro" id="IPR000315">
    <property type="entry name" value="Znf_B-box"/>
</dbReference>
<evidence type="ECO:0000256" key="1">
    <source>
        <dbReference type="ARBA" id="ARBA00004123"/>
    </source>
</evidence>
<keyword evidence="6" id="KW-0805">Transcription regulation</keyword>
<dbReference type="CDD" id="cd19821">
    <property type="entry name" value="Bbox1_BBX-like"/>
    <property type="match status" value="2"/>
</dbReference>
<evidence type="ECO:0000256" key="6">
    <source>
        <dbReference type="ARBA" id="ARBA00023015"/>
    </source>
</evidence>
<keyword evidence="4 9" id="KW-0863">Zinc-finger</keyword>
<dbReference type="GO" id="GO:0008270">
    <property type="term" value="F:zinc ion binding"/>
    <property type="evidence" value="ECO:0007669"/>
    <property type="project" value="UniProtKB-KW"/>
</dbReference>
<feature type="region of interest" description="Disordered" evidence="10">
    <location>
        <begin position="367"/>
        <end position="387"/>
    </location>
</feature>
<evidence type="ECO:0000313" key="13">
    <source>
        <dbReference type="EMBL" id="GFZ05063.1"/>
    </source>
</evidence>
<dbReference type="InterPro" id="IPR049808">
    <property type="entry name" value="CONSTANS-like_Bbox1"/>
</dbReference>
<evidence type="ECO:0000256" key="3">
    <source>
        <dbReference type="ARBA" id="ARBA00022737"/>
    </source>
</evidence>
<keyword evidence="11" id="KW-1133">Transmembrane helix</keyword>
<evidence type="ECO:0000256" key="5">
    <source>
        <dbReference type="ARBA" id="ARBA00022833"/>
    </source>
</evidence>
<feature type="domain" description="B box-type" evidence="12">
    <location>
        <begin position="1"/>
        <end position="47"/>
    </location>
</feature>
<organism evidence="13 14">
    <name type="scientific">Actinidia rufa</name>
    <dbReference type="NCBI Taxonomy" id="165716"/>
    <lineage>
        <taxon>Eukaryota</taxon>
        <taxon>Viridiplantae</taxon>
        <taxon>Streptophyta</taxon>
        <taxon>Embryophyta</taxon>
        <taxon>Tracheophyta</taxon>
        <taxon>Spermatophyta</taxon>
        <taxon>Magnoliopsida</taxon>
        <taxon>eudicotyledons</taxon>
        <taxon>Gunneridae</taxon>
        <taxon>Pentapetalae</taxon>
        <taxon>asterids</taxon>
        <taxon>Ericales</taxon>
        <taxon>Actinidiaceae</taxon>
        <taxon>Actinidia</taxon>
    </lineage>
</organism>
<gene>
    <name evidence="13" type="ORF">Acr_17g0006350</name>
</gene>
<keyword evidence="11" id="KW-0812">Transmembrane</keyword>
<dbReference type="GO" id="GO:0005634">
    <property type="term" value="C:nucleus"/>
    <property type="evidence" value="ECO:0007669"/>
    <property type="project" value="UniProtKB-SubCell"/>
</dbReference>
<dbReference type="GO" id="GO:0009640">
    <property type="term" value="P:photomorphogenesis"/>
    <property type="evidence" value="ECO:0007669"/>
    <property type="project" value="TreeGrafter"/>
</dbReference>